<dbReference type="InterPro" id="IPR006680">
    <property type="entry name" value="Amidohydro-rel"/>
</dbReference>
<comment type="caution">
    <text evidence="3">The sequence shown here is derived from an EMBL/GenBank/DDBJ whole genome shotgun (WGS) entry which is preliminary data.</text>
</comment>
<evidence type="ECO:0000313" key="4">
    <source>
        <dbReference type="Proteomes" id="UP000029055"/>
    </source>
</evidence>
<evidence type="ECO:0000256" key="1">
    <source>
        <dbReference type="ARBA" id="ARBA00022801"/>
    </source>
</evidence>
<dbReference type="Gene3D" id="2.30.40.10">
    <property type="entry name" value="Urease, subunit C, domain 1"/>
    <property type="match status" value="1"/>
</dbReference>
<proteinExistence type="predicted"/>
<dbReference type="OrthoDB" id="3189065at2"/>
<dbReference type="InterPro" id="IPR011059">
    <property type="entry name" value="Metal-dep_hydrolase_composite"/>
</dbReference>
<keyword evidence="4" id="KW-1185">Reference proteome</keyword>
<dbReference type="SUPFAM" id="SSF51556">
    <property type="entry name" value="Metallo-dependent hydrolases"/>
    <property type="match status" value="1"/>
</dbReference>
<dbReference type="InterPro" id="IPR050287">
    <property type="entry name" value="MTA/SAH_deaminase"/>
</dbReference>
<dbReference type="PANTHER" id="PTHR43794">
    <property type="entry name" value="AMINOHYDROLASE SSNA-RELATED"/>
    <property type="match status" value="1"/>
</dbReference>
<evidence type="ECO:0000313" key="3">
    <source>
        <dbReference type="EMBL" id="KFI98856.1"/>
    </source>
</evidence>
<dbReference type="EC" id="3.5.4.31" evidence="3"/>
<dbReference type="Pfam" id="PF01979">
    <property type="entry name" value="Amidohydro_1"/>
    <property type="match status" value="1"/>
</dbReference>
<dbReference type="RefSeq" id="WP_024463912.1">
    <property type="nucleotide sequence ID" value="NZ_CP062939.1"/>
</dbReference>
<dbReference type="GO" id="GO:0090614">
    <property type="term" value="F:5'-methylthioadenosine deaminase activity"/>
    <property type="evidence" value="ECO:0007669"/>
    <property type="project" value="UniProtKB-EC"/>
</dbReference>
<dbReference type="NCBIfam" id="NF004801">
    <property type="entry name" value="PRK06151.1"/>
    <property type="match status" value="1"/>
</dbReference>
<dbReference type="EMBL" id="JGZR01000016">
    <property type="protein sequence ID" value="KFI98856.1"/>
    <property type="molecule type" value="Genomic_DNA"/>
</dbReference>
<dbReference type="SUPFAM" id="SSF51338">
    <property type="entry name" value="Composite domain of metallo-dependent hydrolases"/>
    <property type="match status" value="1"/>
</dbReference>
<sequence>MKTKVTASAIIGYRNGHNVIYRNGSLIYEGDRILEVGVQVKGPWDVQLDLGEAVICPGFIDMNALGDIDHELFYAGQSDSEKFYWSPRYLANGPHEAMTPEEEAFKSLYAYAQLISHGVTTAMPITSVYHKRAGETLEEIEAAAQYARRLGLRVYLGPSYLSAQHVYDPQTRQLSVQPIVGEDGEGLERAKAFALEHERDTDDIVHPVMVPERVELQSQGTLVETKRFAREHDLPVRLHAAQGAFEYRYIMEHHHMPTVQYLDSIGFLDSRTLIPHALYTSGYHDIEDQSDDDLDVLRDRGSIVIHCPLVYARGGKRLESFARFRRHGIRLCMGSDTFPPDMLRNIRAGSAMSQSVDGPSPDSGYRAFFEAATIGGADALGRPDLGRLAPGCKADFIAVSLADFGVGTTGDPLTTICMMACGSNVFHSVINGRTAMSDGVIPGLDYDALRHKAQRYYDKFRASAIERSSFGAMSGDGSLDADHFFQTPYDIVG</sequence>
<dbReference type="PANTHER" id="PTHR43794:SF11">
    <property type="entry name" value="AMIDOHYDROLASE-RELATED DOMAIN-CONTAINING PROTEIN"/>
    <property type="match status" value="1"/>
</dbReference>
<dbReference type="EC" id="3.5.4.28" evidence="3"/>
<accession>A0A087DTK6</accession>
<dbReference type="eggNOG" id="COG0402">
    <property type="taxonomic scope" value="Bacteria"/>
</dbReference>
<organism evidence="3 4">
    <name type="scientific">Bifidobacterium subtile</name>
    <dbReference type="NCBI Taxonomy" id="77635"/>
    <lineage>
        <taxon>Bacteria</taxon>
        <taxon>Bacillati</taxon>
        <taxon>Actinomycetota</taxon>
        <taxon>Actinomycetes</taxon>
        <taxon>Bifidobacteriales</taxon>
        <taxon>Bifidobacteriaceae</taxon>
        <taxon>Bifidobacterium</taxon>
    </lineage>
</organism>
<keyword evidence="1 3" id="KW-0378">Hydrolase</keyword>
<feature type="domain" description="Amidohydrolase-related" evidence="2">
    <location>
        <begin position="55"/>
        <end position="434"/>
    </location>
</feature>
<dbReference type="Gene3D" id="3.20.20.140">
    <property type="entry name" value="Metal-dependent hydrolases"/>
    <property type="match status" value="1"/>
</dbReference>
<dbReference type="GO" id="GO:0050270">
    <property type="term" value="F:S-adenosylhomocysteine deaminase activity"/>
    <property type="evidence" value="ECO:0007669"/>
    <property type="project" value="UniProtKB-EC"/>
</dbReference>
<dbReference type="Proteomes" id="UP000029055">
    <property type="component" value="Unassembled WGS sequence"/>
</dbReference>
<dbReference type="STRING" id="77635.BISU_2058"/>
<evidence type="ECO:0000259" key="2">
    <source>
        <dbReference type="Pfam" id="PF01979"/>
    </source>
</evidence>
<dbReference type="InterPro" id="IPR032466">
    <property type="entry name" value="Metal_Hydrolase"/>
</dbReference>
<gene>
    <name evidence="3" type="ORF">BISU_2058</name>
</gene>
<reference evidence="3 4" key="1">
    <citation type="submission" date="2014-03" db="EMBL/GenBank/DDBJ databases">
        <title>Genomics of Bifidobacteria.</title>
        <authorList>
            <person name="Ventura M."/>
            <person name="Milani C."/>
            <person name="Lugli G.A."/>
        </authorList>
    </citation>
    <scope>NUCLEOTIDE SEQUENCE [LARGE SCALE GENOMIC DNA]</scope>
    <source>
        <strain evidence="3 4">LMG 11597</strain>
    </source>
</reference>
<dbReference type="AlphaFoldDB" id="A0A087DTK6"/>
<protein>
    <submittedName>
        <fullName evidence="3">N-ethylammeline chlorohydrolase</fullName>
        <ecNumber evidence="3">3.5.4.28</ecNumber>
        <ecNumber evidence="3">3.5.4.31</ecNumber>
    </submittedName>
</protein>
<name>A0A087DTK6_9BIFI</name>